<keyword evidence="4" id="KW-0432">Leucine biosynthesis</keyword>
<dbReference type="InterPro" id="IPR013709">
    <property type="entry name" value="2-isopropylmalate_synth_dimer"/>
</dbReference>
<dbReference type="ExpressionAtlas" id="A0A3L6GCA9">
    <property type="expression patterns" value="baseline"/>
</dbReference>
<dbReference type="GO" id="GO:0009098">
    <property type="term" value="P:L-leucine biosynthetic process"/>
    <property type="evidence" value="ECO:0007669"/>
    <property type="project" value="UniProtKB-KW"/>
</dbReference>
<evidence type="ECO:0000256" key="4">
    <source>
        <dbReference type="ARBA" id="ARBA00022430"/>
    </source>
</evidence>
<evidence type="ECO:0000259" key="9">
    <source>
        <dbReference type="PROSITE" id="PS50991"/>
    </source>
</evidence>
<dbReference type="InterPro" id="IPR054691">
    <property type="entry name" value="LeuA/HCS_post-cat"/>
</dbReference>
<comment type="catalytic activity">
    <reaction evidence="1">
        <text>3-methyl-2-oxobutanoate + acetyl-CoA + H2O = (2S)-2-isopropylmalate + CoA + H(+)</text>
        <dbReference type="Rhea" id="RHEA:21524"/>
        <dbReference type="ChEBI" id="CHEBI:1178"/>
        <dbReference type="ChEBI" id="CHEBI:11851"/>
        <dbReference type="ChEBI" id="CHEBI:15377"/>
        <dbReference type="ChEBI" id="CHEBI:15378"/>
        <dbReference type="ChEBI" id="CHEBI:57287"/>
        <dbReference type="ChEBI" id="CHEBI:57288"/>
        <dbReference type="EC" id="2.3.3.13"/>
    </reaction>
</comment>
<feature type="domain" description="Pyruvate carboxyltransferase" evidence="9">
    <location>
        <begin position="179"/>
        <end position="303"/>
    </location>
</feature>
<sequence>MTSAQKLVVARQLARLGVDIIEAGFPASSPDDLDAVRSIAIEVGNPAPGPAGEEDAVHVPVICGLSRCNRKDIDAAWEAVRHARRPRIHTFIATSDIHMQHKLRKTPDQVVAIAREMVAYARSLGCTDVEFSPEDAGRSKGMLMAYLMLGHLQQNFIVFIYKNNDPVFWGAMIKITSPSRSNREFLYHILGEVIKAGATTLNIPDTVGYNLPYEFGKLIADIKANTPGIEKAIISTHCQNDLGLATANTLAGARAGARQLEVTINGIGERAVNASLEEVVMAIKCRRELLDGLYTGIDSRHITLTSKMVQEHSGLHVQPHKAIVGANAFAHESGIHQDGMLKYKGTYEIISPDDIGLTRANEFGIVLGKLSGRHAVRSKLVELGYEIGDKEFEDFFKRYKEVAEKKKATCGTLALSTATVKLVAPDGEEKIACSVGTGPVDAAYKAVDKIIQIPTVLREYSMTSVTEGIDAIATTRVVVTGDVSNNAKHALTGQSFNRSFSGSGASMDIVVSSVRAYLSALNKICSFAGAVKASSDVAETASVPSTE</sequence>
<keyword evidence="7" id="KW-0479">Metal-binding</keyword>
<dbReference type="PANTHER" id="PTHR10277">
    <property type="entry name" value="HOMOCITRATE SYNTHASE-RELATED"/>
    <property type="match status" value="1"/>
</dbReference>
<dbReference type="PROSITE" id="PS50991">
    <property type="entry name" value="PYR_CT"/>
    <property type="match status" value="1"/>
</dbReference>
<evidence type="ECO:0000256" key="1">
    <source>
        <dbReference type="ARBA" id="ARBA00000064"/>
    </source>
</evidence>
<dbReference type="EC" id="2.3.3.13" evidence="3"/>
<dbReference type="Pfam" id="PF00682">
    <property type="entry name" value="HMGL-like"/>
    <property type="match status" value="2"/>
</dbReference>
<accession>A0A3L6GCA9</accession>
<dbReference type="FunFam" id="3.30.160.270:FF:000004">
    <property type="entry name" value="2-isopropylmalate synthase B"/>
    <property type="match status" value="1"/>
</dbReference>
<dbReference type="CDD" id="cd07940">
    <property type="entry name" value="DRE_TIM_IPMS"/>
    <property type="match status" value="1"/>
</dbReference>
<dbReference type="AlphaFoldDB" id="A0A3L6GCA9"/>
<dbReference type="InterPro" id="IPR000891">
    <property type="entry name" value="PYR_CT"/>
</dbReference>
<keyword evidence="6" id="KW-0808">Transferase</keyword>
<dbReference type="PANTHER" id="PTHR10277:SF64">
    <property type="entry name" value="PYRUVATE CARBOXYLTRANSFERASE DOMAIN-CONTAINING PROTEIN"/>
    <property type="match status" value="1"/>
</dbReference>
<gene>
    <name evidence="10" type="primary">IPMSA_9</name>
    <name evidence="10" type="ORF">Zm00014a_034013</name>
</gene>
<dbReference type="InterPro" id="IPR050073">
    <property type="entry name" value="2-IPM_HCS-like"/>
</dbReference>
<dbReference type="InterPro" id="IPR036230">
    <property type="entry name" value="LeuA_allosteric_dom_sf"/>
</dbReference>
<dbReference type="GO" id="GO:0003852">
    <property type="term" value="F:2-isopropylmalate synthase activity"/>
    <property type="evidence" value="ECO:0007669"/>
    <property type="project" value="UniProtKB-EC"/>
</dbReference>
<protein>
    <recommendedName>
        <fullName evidence="3">2-isopropylmalate synthase</fullName>
        <ecNumber evidence="3">2.3.3.13</ecNumber>
    </recommendedName>
</protein>
<dbReference type="InterPro" id="IPR013785">
    <property type="entry name" value="Aldolase_TIM"/>
</dbReference>
<evidence type="ECO:0000256" key="5">
    <source>
        <dbReference type="ARBA" id="ARBA00022605"/>
    </source>
</evidence>
<evidence type="ECO:0000256" key="6">
    <source>
        <dbReference type="ARBA" id="ARBA00022679"/>
    </source>
</evidence>
<keyword evidence="8" id="KW-0100">Branched-chain amino acid biosynthesis</keyword>
<dbReference type="SUPFAM" id="SSF110921">
    <property type="entry name" value="2-isopropylmalate synthase LeuA, allosteric (dimerisation) domain"/>
    <property type="match status" value="1"/>
</dbReference>
<name>A0A3L6GCA9_MAIZE</name>
<dbReference type="EMBL" id="NCVQ01000002">
    <property type="protein sequence ID" value="PWZ46030.1"/>
    <property type="molecule type" value="Genomic_DNA"/>
</dbReference>
<dbReference type="FunFam" id="1.10.238.260:FF:000001">
    <property type="entry name" value="2-isopropylmalate synthase"/>
    <property type="match status" value="1"/>
</dbReference>
<evidence type="ECO:0000256" key="3">
    <source>
        <dbReference type="ARBA" id="ARBA00012973"/>
    </source>
</evidence>
<comment type="similarity">
    <text evidence="2">Belongs to the alpha-IPM synthase/homocitrate synthase family. LeuA type 1 subfamily.</text>
</comment>
<reference evidence="10" key="1">
    <citation type="journal article" date="2018" name="Nat. Genet.">
        <title>Extensive intraspecific gene order and gene structural variations between Mo17 and other maize genomes.</title>
        <authorList>
            <person name="Sun S."/>
            <person name="Zhou Y."/>
            <person name="Chen J."/>
            <person name="Shi J."/>
            <person name="Zhao H."/>
            <person name="Zhao H."/>
            <person name="Song W."/>
            <person name="Zhang M."/>
            <person name="Cui Y."/>
            <person name="Dong X."/>
            <person name="Liu H."/>
            <person name="Ma X."/>
            <person name="Jiao Y."/>
            <person name="Wang B."/>
            <person name="Wei X."/>
            <person name="Stein J.C."/>
            <person name="Glaubitz J.C."/>
            <person name="Lu F."/>
            <person name="Yu G."/>
            <person name="Liang C."/>
            <person name="Fengler K."/>
            <person name="Li B."/>
            <person name="Rafalski A."/>
            <person name="Schnable P.S."/>
            <person name="Ware D.H."/>
            <person name="Buckler E.S."/>
            <person name="Lai J."/>
        </authorList>
    </citation>
    <scope>NUCLEOTIDE SEQUENCE [LARGE SCALE GENOMIC DNA]</scope>
    <source>
        <tissue evidence="10">Seedling</tissue>
    </source>
</reference>
<keyword evidence="5" id="KW-0028">Amino-acid biosynthesis</keyword>
<evidence type="ECO:0000256" key="7">
    <source>
        <dbReference type="ARBA" id="ARBA00022723"/>
    </source>
</evidence>
<dbReference type="Proteomes" id="UP000251960">
    <property type="component" value="Chromosome 10"/>
</dbReference>
<organism evidence="10">
    <name type="scientific">Zea mays</name>
    <name type="common">Maize</name>
    <dbReference type="NCBI Taxonomy" id="4577"/>
    <lineage>
        <taxon>Eukaryota</taxon>
        <taxon>Viridiplantae</taxon>
        <taxon>Streptophyta</taxon>
        <taxon>Embryophyta</taxon>
        <taxon>Tracheophyta</taxon>
        <taxon>Spermatophyta</taxon>
        <taxon>Magnoliopsida</taxon>
        <taxon>Liliopsida</taxon>
        <taxon>Poales</taxon>
        <taxon>Poaceae</taxon>
        <taxon>PACMAD clade</taxon>
        <taxon>Panicoideae</taxon>
        <taxon>Andropogonodae</taxon>
        <taxon>Andropogoneae</taxon>
        <taxon>Tripsacinae</taxon>
        <taxon>Zea</taxon>
    </lineage>
</organism>
<evidence type="ECO:0000256" key="8">
    <source>
        <dbReference type="ARBA" id="ARBA00023304"/>
    </source>
</evidence>
<dbReference type="GO" id="GO:0046872">
    <property type="term" value="F:metal ion binding"/>
    <property type="evidence" value="ECO:0007669"/>
    <property type="project" value="UniProtKB-KW"/>
</dbReference>
<dbReference type="Pfam" id="PF22617">
    <property type="entry name" value="HCS_D2"/>
    <property type="match status" value="1"/>
</dbReference>
<comment type="caution">
    <text evidence="10">The sequence shown here is derived from an EMBL/GenBank/DDBJ whole genome shotgun (WGS) entry which is preliminary data.</text>
</comment>
<dbReference type="Gene3D" id="3.30.160.270">
    <property type="match status" value="1"/>
</dbReference>
<proteinExistence type="inferred from homology"/>
<evidence type="ECO:0000313" key="10">
    <source>
        <dbReference type="EMBL" id="PWZ46030.1"/>
    </source>
</evidence>
<dbReference type="SUPFAM" id="SSF51569">
    <property type="entry name" value="Aldolase"/>
    <property type="match status" value="1"/>
</dbReference>
<dbReference type="Gene3D" id="3.20.20.70">
    <property type="entry name" value="Aldolase class I"/>
    <property type="match status" value="2"/>
</dbReference>
<evidence type="ECO:0000256" key="2">
    <source>
        <dbReference type="ARBA" id="ARBA00009396"/>
    </source>
</evidence>
<dbReference type="SMART" id="SM00917">
    <property type="entry name" value="LeuA_dimer"/>
    <property type="match status" value="1"/>
</dbReference>